<feature type="compositionally biased region" description="Low complexity" evidence="1">
    <location>
        <begin position="209"/>
        <end position="221"/>
    </location>
</feature>
<accession>A0A4Q7TK91</accession>
<evidence type="ECO:0000313" key="2">
    <source>
        <dbReference type="EMBL" id="RZT61036.1"/>
    </source>
</evidence>
<comment type="caution">
    <text evidence="2">The sequence shown here is derived from an EMBL/GenBank/DDBJ whole genome shotgun (WGS) entry which is preliminary data.</text>
</comment>
<evidence type="ECO:0000313" key="3">
    <source>
        <dbReference type="Proteomes" id="UP000291832"/>
    </source>
</evidence>
<feature type="region of interest" description="Disordered" evidence="1">
    <location>
        <begin position="1"/>
        <end position="51"/>
    </location>
</feature>
<evidence type="ECO:0000256" key="1">
    <source>
        <dbReference type="SAM" id="MobiDB-lite"/>
    </source>
</evidence>
<feature type="compositionally biased region" description="Basic residues" evidence="1">
    <location>
        <begin position="7"/>
        <end position="23"/>
    </location>
</feature>
<keyword evidence="3" id="KW-1185">Reference proteome</keyword>
<sequence>MLDHVHRTGHRRVTRSKHSRRRRETGPGGAPAAAVSDSRNAPAPPLNYRTPLGVRGWWTRVEGGVGWRRVARGAWCLGLGAGRTLADPTPPPRSDPPAQIRPLHPDPTLQRRSVPSTQIQPGAADPTRDRRLDPWTQIRPVTAEPPRRSGPGTSTTTRRPGPTTRKSAPVPQIRPAPRGLIAEQPGRIWVEGSDLDCRRGAAPLASCDLGGSRLGPGRRPSCTGRGAGSASVRPPHAAPTQNRPAPTDPPLLTADVRPTSGSDVEKRVGFAEAGGPPAQQPGRQRSAAPLRRQRRQRRQPPARRRSWWCLPRGACGPRGPARPPRAQPRPRTRRRCRDARPARGAPRSRPGSSGSAASR</sequence>
<dbReference type="Proteomes" id="UP000291832">
    <property type="component" value="Unassembled WGS sequence"/>
</dbReference>
<feature type="compositionally biased region" description="Basic residues" evidence="1">
    <location>
        <begin position="328"/>
        <end position="337"/>
    </location>
</feature>
<feature type="compositionally biased region" description="Basic residues" evidence="1">
    <location>
        <begin position="291"/>
        <end position="306"/>
    </location>
</feature>
<proteinExistence type="predicted"/>
<name>A0A4Q7TK91_9MICO</name>
<feature type="compositionally biased region" description="Polar residues" evidence="1">
    <location>
        <begin position="110"/>
        <end position="120"/>
    </location>
</feature>
<feature type="compositionally biased region" description="Low complexity" evidence="1">
    <location>
        <begin position="149"/>
        <end position="165"/>
    </location>
</feature>
<gene>
    <name evidence="2" type="ORF">EV139_2782</name>
</gene>
<feature type="region of interest" description="Disordered" evidence="1">
    <location>
        <begin position="81"/>
        <end position="187"/>
    </location>
</feature>
<dbReference type="AlphaFoldDB" id="A0A4Q7TK91"/>
<organism evidence="2 3">
    <name type="scientific">Leucobacter luti</name>
    <dbReference type="NCBI Taxonomy" id="340320"/>
    <lineage>
        <taxon>Bacteria</taxon>
        <taxon>Bacillati</taxon>
        <taxon>Actinomycetota</taxon>
        <taxon>Actinomycetes</taxon>
        <taxon>Micrococcales</taxon>
        <taxon>Microbacteriaceae</taxon>
        <taxon>Leucobacter</taxon>
    </lineage>
</organism>
<feature type="compositionally biased region" description="Low complexity" evidence="1">
    <location>
        <begin position="342"/>
        <end position="359"/>
    </location>
</feature>
<reference evidence="2 3" key="1">
    <citation type="journal article" date="2015" name="Stand. Genomic Sci.">
        <title>Genomic Encyclopedia of Bacterial and Archaeal Type Strains, Phase III: the genomes of soil and plant-associated and newly described type strains.</title>
        <authorList>
            <person name="Whitman W.B."/>
            <person name="Woyke T."/>
            <person name="Klenk H.P."/>
            <person name="Zhou Y."/>
            <person name="Lilburn T.G."/>
            <person name="Beck B.J."/>
            <person name="De Vos P."/>
            <person name="Vandamme P."/>
            <person name="Eisen J.A."/>
            <person name="Garrity G."/>
            <person name="Hugenholtz P."/>
            <person name="Kyrpides N.C."/>
        </authorList>
    </citation>
    <scope>NUCLEOTIDE SEQUENCE [LARGE SCALE GENOMIC DNA]</scope>
    <source>
        <strain evidence="2 3">RF6</strain>
    </source>
</reference>
<protein>
    <submittedName>
        <fullName evidence="2">Uncharacterized protein</fullName>
    </submittedName>
</protein>
<feature type="region of interest" description="Disordered" evidence="1">
    <location>
        <begin position="200"/>
        <end position="359"/>
    </location>
</feature>
<dbReference type="EMBL" id="SHKI01000007">
    <property type="protein sequence ID" value="RZT61036.1"/>
    <property type="molecule type" value="Genomic_DNA"/>
</dbReference>